<name>A0A3A4KTI2_9NOCA</name>
<proteinExistence type="predicted"/>
<sequence>MAIELPHEIALFLNFCNIPWPDINEDDIDRAGEAVRRFSRSVSATHGEATQAIKDMGQHYSAASYRALVESWAQMSGTHMAELDAACDFVASALHGAAKMITAAKLAVIAQLAWMTRTFMSSLFTPRAAVGPIIASAAREICRRLEQSVLGYLTFDLVSKAIQPLEQVIARMVGDIMYSGLSALLDVPTSAAAAPRSGHPAYASTPYSVAPPVDTRPTDQLYLDPAEVLRYSQLLEQLAQDVLNHADTFGNDVAPLTFETPAGPGYTTSPGPTGPGYWGPVRLPSDLPWHVPDSEYLRGSPDTPSGVSGFPWAAVPHEPSSAIGAGGNEGLLAPYTGMDPSGPPSTDSGPAHINSGTESDRPASRSIPPDSIDAPHLRHSSDFGPAHDSGPPQHSISSPWHSPNTHAANSIDPARQPDQVDPGRAPAVPAIPDHPERTLSPWSSAAGMSVAGSEAAGASSPPAGWSESRSAAAIAPLDGIGQSLDSVPEPDLPRPVSGGSGATPATPWRSAGHRRRKRRRLSAKRAAAEPVSGTDDGVAPGSGTPWSKSAEGIDRSAVFAPAERVRNSPERPKVIAPAVTGPEVAGPESISQPHMPPK</sequence>
<protein>
    <recommendedName>
        <fullName evidence="2">Outer membrane channel protein CpnT-like N-terminal domain-containing protein</fullName>
    </recommendedName>
</protein>
<organism evidence="3 4">
    <name type="scientific">Nocardia panacis</name>
    <dbReference type="NCBI Taxonomy" id="2340916"/>
    <lineage>
        <taxon>Bacteria</taxon>
        <taxon>Bacillati</taxon>
        <taxon>Actinomycetota</taxon>
        <taxon>Actinomycetes</taxon>
        <taxon>Mycobacteriales</taxon>
        <taxon>Nocardiaceae</taxon>
        <taxon>Nocardia</taxon>
    </lineage>
</organism>
<evidence type="ECO:0000259" key="2">
    <source>
        <dbReference type="Pfam" id="PF25547"/>
    </source>
</evidence>
<feature type="region of interest" description="Disordered" evidence="1">
    <location>
        <begin position="320"/>
        <end position="598"/>
    </location>
</feature>
<gene>
    <name evidence="3" type="ORF">D5S18_00805</name>
</gene>
<dbReference type="AlphaFoldDB" id="A0A3A4KTI2"/>
<feature type="compositionally biased region" description="Low complexity" evidence="1">
    <location>
        <begin position="442"/>
        <end position="468"/>
    </location>
</feature>
<feature type="domain" description="Outer membrane channel protein CpnT-like N-terminal" evidence="2">
    <location>
        <begin position="19"/>
        <end position="141"/>
    </location>
</feature>
<dbReference type="InterPro" id="IPR057746">
    <property type="entry name" value="CpnT-like_N"/>
</dbReference>
<evidence type="ECO:0000256" key="1">
    <source>
        <dbReference type="SAM" id="MobiDB-lite"/>
    </source>
</evidence>
<dbReference type="EMBL" id="QZFU01000006">
    <property type="protein sequence ID" value="RJO79847.1"/>
    <property type="molecule type" value="Genomic_DNA"/>
</dbReference>
<evidence type="ECO:0000313" key="3">
    <source>
        <dbReference type="EMBL" id="RJO79847.1"/>
    </source>
</evidence>
<keyword evidence="4" id="KW-1185">Reference proteome</keyword>
<dbReference type="Pfam" id="PF25547">
    <property type="entry name" value="WXG100_2"/>
    <property type="match status" value="1"/>
</dbReference>
<dbReference type="Proteomes" id="UP000266677">
    <property type="component" value="Unassembled WGS sequence"/>
</dbReference>
<reference evidence="3 4" key="1">
    <citation type="submission" date="2018-09" db="EMBL/GenBank/DDBJ databases">
        <title>YIM PH21274 draft genome.</title>
        <authorList>
            <person name="Miao C."/>
        </authorList>
    </citation>
    <scope>NUCLEOTIDE SEQUENCE [LARGE SCALE GENOMIC DNA]</scope>
    <source>
        <strain evidence="3 4">YIM PH 21724</strain>
    </source>
</reference>
<feature type="region of interest" description="Disordered" evidence="1">
    <location>
        <begin position="294"/>
        <end position="313"/>
    </location>
</feature>
<dbReference type="OrthoDB" id="9111418at2"/>
<dbReference type="RefSeq" id="WP_120036907.1">
    <property type="nucleotide sequence ID" value="NZ_QZFU01000006.1"/>
</dbReference>
<accession>A0A3A4KTI2</accession>
<evidence type="ECO:0000313" key="4">
    <source>
        <dbReference type="Proteomes" id="UP000266677"/>
    </source>
</evidence>
<feature type="compositionally biased region" description="Polar residues" evidence="1">
    <location>
        <begin position="392"/>
        <end position="408"/>
    </location>
</feature>
<feature type="compositionally biased region" description="Basic and acidic residues" evidence="1">
    <location>
        <begin position="563"/>
        <end position="573"/>
    </location>
</feature>
<comment type="caution">
    <text evidence="3">The sequence shown here is derived from an EMBL/GenBank/DDBJ whole genome shotgun (WGS) entry which is preliminary data.</text>
</comment>
<feature type="compositionally biased region" description="Basic residues" evidence="1">
    <location>
        <begin position="511"/>
        <end position="523"/>
    </location>
</feature>